<keyword evidence="2" id="KW-1185">Reference proteome</keyword>
<comment type="caution">
    <text evidence="1">The sequence shown here is derived from an EMBL/GenBank/DDBJ whole genome shotgun (WGS) entry which is preliminary data.</text>
</comment>
<sequence length="173" mass="18259">MLGSLARGEADGWSDIDLRWTVPAARFAAAVRGLRATLESAGHPVALLRTDPDPTPPERRLLFARFADLPLFWRLDLEMTADGPVRDSLPPADPWSPHASALANAVGAVKAVRRGRTGTARGLLERGAERIGLPKDAGGAAIAAEVARAAPALADYAAEVTALTLHRWDADGS</sequence>
<evidence type="ECO:0000313" key="1">
    <source>
        <dbReference type="EMBL" id="OIV38069.1"/>
    </source>
</evidence>
<dbReference type="Proteomes" id="UP000243342">
    <property type="component" value="Unassembled WGS sequence"/>
</dbReference>
<dbReference type="SUPFAM" id="SSF81301">
    <property type="entry name" value="Nucleotidyltransferase"/>
    <property type="match status" value="1"/>
</dbReference>
<organism evidence="1 2">
    <name type="scientific">Mangrovactinospora gilvigrisea</name>
    <dbReference type="NCBI Taxonomy" id="1428644"/>
    <lineage>
        <taxon>Bacteria</taxon>
        <taxon>Bacillati</taxon>
        <taxon>Actinomycetota</taxon>
        <taxon>Actinomycetes</taxon>
        <taxon>Kitasatosporales</taxon>
        <taxon>Streptomycetaceae</taxon>
        <taxon>Mangrovactinospora</taxon>
    </lineage>
</organism>
<gene>
    <name evidence="1" type="ORF">BIV57_07835</name>
</gene>
<evidence type="ECO:0008006" key="3">
    <source>
        <dbReference type="Google" id="ProtNLM"/>
    </source>
</evidence>
<dbReference type="InterPro" id="IPR043519">
    <property type="entry name" value="NT_sf"/>
</dbReference>
<dbReference type="EMBL" id="MLCF01000032">
    <property type="protein sequence ID" value="OIV38069.1"/>
    <property type="molecule type" value="Genomic_DNA"/>
</dbReference>
<proteinExistence type="predicted"/>
<evidence type="ECO:0000313" key="2">
    <source>
        <dbReference type="Proteomes" id="UP000243342"/>
    </source>
</evidence>
<dbReference type="AlphaFoldDB" id="A0A1J7BHK7"/>
<dbReference type="Gene3D" id="3.30.460.10">
    <property type="entry name" value="Beta Polymerase, domain 2"/>
    <property type="match status" value="1"/>
</dbReference>
<accession>A0A1J7BHK7</accession>
<name>A0A1J7BHK7_9ACTN</name>
<protein>
    <recommendedName>
        <fullName evidence="3">Polymerase nucleotidyl transferase domain-containing protein</fullName>
    </recommendedName>
</protein>
<reference evidence="1 2" key="1">
    <citation type="submission" date="2016-10" db="EMBL/GenBank/DDBJ databases">
        <title>Genome sequence of Streptomyces gilvigriseus MUSC 26.</title>
        <authorList>
            <person name="Lee L.-H."/>
            <person name="Ser H.-L."/>
        </authorList>
    </citation>
    <scope>NUCLEOTIDE SEQUENCE [LARGE SCALE GENOMIC DNA]</scope>
    <source>
        <strain evidence="1 2">MUSC 26</strain>
    </source>
</reference>